<name>A0A2T0XHN5_9BURK</name>
<dbReference type="RefSeq" id="WP_259673458.1">
    <property type="nucleotide sequence ID" value="NZ_PVTV01000012.1"/>
</dbReference>
<evidence type="ECO:0000313" key="2">
    <source>
        <dbReference type="EMBL" id="PRY98446.1"/>
    </source>
</evidence>
<accession>A0A2T0XHN5</accession>
<feature type="compositionally biased region" description="Polar residues" evidence="1">
    <location>
        <begin position="215"/>
        <end position="234"/>
    </location>
</feature>
<evidence type="ECO:0000313" key="3">
    <source>
        <dbReference type="Proteomes" id="UP000238308"/>
    </source>
</evidence>
<evidence type="ECO:0000256" key="1">
    <source>
        <dbReference type="SAM" id="MobiDB-lite"/>
    </source>
</evidence>
<feature type="region of interest" description="Disordered" evidence="1">
    <location>
        <begin position="212"/>
        <end position="234"/>
    </location>
</feature>
<comment type="caution">
    <text evidence="2">The sequence shown here is derived from an EMBL/GenBank/DDBJ whole genome shotgun (WGS) entry which is preliminary data.</text>
</comment>
<dbReference type="AlphaFoldDB" id="A0A2T0XHN5"/>
<sequence length="234" mass="25071">MSWRVLIGFLVIVGIGCWQGGIRLGEWLVNKAPATISAGNDAKNQAALDDKSKLTLAQPPQPRIDGTLGVPKEIPPVEWSVLAMSVDGIVRDPDEMIRIDIPKAEADMPSRELSTGGSQLSQGPSDIVTIDAPRASGQSPMVVASIPQTPAMPAIPAIPARPAEPLKPAKPNSPMLSWQQALKNDLDQCNKLRFLDRPRCVEQAQRKFCEPNRGWGQTANCPDIAGTSNRTAGG</sequence>
<dbReference type="EMBL" id="PVTV01000012">
    <property type="protein sequence ID" value="PRY98446.1"/>
    <property type="molecule type" value="Genomic_DNA"/>
</dbReference>
<dbReference type="PROSITE" id="PS51257">
    <property type="entry name" value="PROKAR_LIPOPROTEIN"/>
    <property type="match status" value="1"/>
</dbReference>
<protein>
    <submittedName>
        <fullName evidence="2">Uncharacterized protein</fullName>
    </submittedName>
</protein>
<keyword evidence="3" id="KW-1185">Reference proteome</keyword>
<proteinExistence type="predicted"/>
<dbReference type="Proteomes" id="UP000238308">
    <property type="component" value="Unassembled WGS sequence"/>
</dbReference>
<gene>
    <name evidence="2" type="ORF">BCM14_1274</name>
</gene>
<organism evidence="2 3">
    <name type="scientific">Jezberella montanilacus</name>
    <dbReference type="NCBI Taxonomy" id="323426"/>
    <lineage>
        <taxon>Bacteria</taxon>
        <taxon>Pseudomonadati</taxon>
        <taxon>Pseudomonadota</taxon>
        <taxon>Betaproteobacteria</taxon>
        <taxon>Burkholderiales</taxon>
        <taxon>Alcaligenaceae</taxon>
        <taxon>Jezberella</taxon>
    </lineage>
</organism>
<reference evidence="2 3" key="1">
    <citation type="submission" date="2018-03" db="EMBL/GenBank/DDBJ databases">
        <title>Genomic Encyclopedia of Type Strains, Phase III (KMG-III): the genomes of soil and plant-associated and newly described type strains.</title>
        <authorList>
            <person name="Whitman W."/>
        </authorList>
    </citation>
    <scope>NUCLEOTIDE SEQUENCE [LARGE SCALE GENOMIC DNA]</scope>
    <source>
        <strain evidence="2 3">MWH-P2sevCIIIb</strain>
    </source>
</reference>